<keyword evidence="1" id="KW-0472">Membrane</keyword>
<name>A0A0W0RG91_LEGBO</name>
<evidence type="ECO:0000313" key="3">
    <source>
        <dbReference type="Proteomes" id="UP000054695"/>
    </source>
</evidence>
<organism evidence="2 3">
    <name type="scientific">Legionella bozemanae</name>
    <name type="common">Fluoribacter bozemanae</name>
    <dbReference type="NCBI Taxonomy" id="447"/>
    <lineage>
        <taxon>Bacteria</taxon>
        <taxon>Pseudomonadati</taxon>
        <taxon>Pseudomonadota</taxon>
        <taxon>Gammaproteobacteria</taxon>
        <taxon>Legionellales</taxon>
        <taxon>Legionellaceae</taxon>
        <taxon>Legionella</taxon>
    </lineage>
</organism>
<dbReference type="GO" id="GO:0019867">
    <property type="term" value="C:outer membrane"/>
    <property type="evidence" value="ECO:0007669"/>
    <property type="project" value="InterPro"/>
</dbReference>
<evidence type="ECO:0000256" key="1">
    <source>
        <dbReference type="SAM" id="Phobius"/>
    </source>
</evidence>
<proteinExistence type="predicted"/>
<dbReference type="NCBIfam" id="TIGR02762">
    <property type="entry name" value="TraL_TIGR"/>
    <property type="match status" value="1"/>
</dbReference>
<evidence type="ECO:0000313" key="2">
    <source>
        <dbReference type="EMBL" id="KTC70037.1"/>
    </source>
</evidence>
<comment type="caution">
    <text evidence="2">The sequence shown here is derived from an EMBL/GenBank/DDBJ whole genome shotgun (WGS) entry which is preliminary data.</text>
</comment>
<dbReference type="InterPro" id="IPR009838">
    <property type="entry name" value="T4SS_TraL"/>
</dbReference>
<dbReference type="Proteomes" id="UP000054695">
    <property type="component" value="Unassembled WGS sequence"/>
</dbReference>
<dbReference type="RefSeq" id="WP_235810566.1">
    <property type="nucleotide sequence ID" value="NZ_LNXU01000040.1"/>
</dbReference>
<dbReference type="EMBL" id="LNXU01000040">
    <property type="protein sequence ID" value="KTC70037.1"/>
    <property type="molecule type" value="Genomic_DNA"/>
</dbReference>
<dbReference type="PATRIC" id="fig|447.4.peg.3180"/>
<dbReference type="Pfam" id="PF07178">
    <property type="entry name" value="TraL"/>
    <property type="match status" value="1"/>
</dbReference>
<keyword evidence="1" id="KW-0812">Transmembrane</keyword>
<keyword evidence="1" id="KW-1133">Transmembrane helix</keyword>
<feature type="transmembrane region" description="Helical" evidence="1">
    <location>
        <begin position="21"/>
        <end position="40"/>
    </location>
</feature>
<accession>A0A0W0RG91</accession>
<gene>
    <name evidence="2" type="primary">traL_1</name>
    <name evidence="2" type="ORF">Lboz_2980</name>
</gene>
<keyword evidence="3" id="KW-1185">Reference proteome</keyword>
<protein>
    <submittedName>
        <fullName evidence="2">Type IV conjugative transfer system protein TraL, proteobacteria</fullName>
    </submittedName>
</protein>
<reference evidence="2 3" key="1">
    <citation type="submission" date="2015-11" db="EMBL/GenBank/DDBJ databases">
        <title>Genomic analysis of 38 Legionella species identifies large and diverse effector repertoires.</title>
        <authorList>
            <person name="Burstein D."/>
            <person name="Amaro F."/>
            <person name="Zusman T."/>
            <person name="Lifshitz Z."/>
            <person name="Cohen O."/>
            <person name="Gilbert J.A."/>
            <person name="Pupko T."/>
            <person name="Shuman H.A."/>
            <person name="Segal G."/>
        </authorList>
    </citation>
    <scope>NUCLEOTIDE SEQUENCE [LARGE SCALE GENOMIC DNA]</scope>
    <source>
        <strain evidence="2 3">WIGA</strain>
    </source>
</reference>
<feature type="non-terminal residue" evidence="2">
    <location>
        <position position="1"/>
    </location>
</feature>
<feature type="transmembrane region" description="Helical" evidence="1">
    <location>
        <begin position="70"/>
        <end position="88"/>
    </location>
</feature>
<dbReference type="AlphaFoldDB" id="A0A0W0RG91"/>
<sequence length="101" mass="11379">KGRMSNMNYQFLNHIDAPKRILTLTMDELVVAGIGFMLLIISNQKILVSLFGLSLLSGLRYLKKGEGPKALLVLAYWSLPSMVTQFFLPKLPLSHQRVYVA</sequence>